<proteinExistence type="predicted"/>
<dbReference type="EMBL" id="MK500578">
    <property type="protein sequence ID" value="QBK92581.1"/>
    <property type="molecule type" value="Genomic_DNA"/>
</dbReference>
<reference evidence="1" key="1">
    <citation type="journal article" date="2019" name="MBio">
        <title>Virus Genomes from Deep Sea Sediments Expand the Ocean Megavirome and Support Independent Origins of Viral Gigantism.</title>
        <authorList>
            <person name="Backstrom D."/>
            <person name="Yutin N."/>
            <person name="Jorgensen S.L."/>
            <person name="Dharamshi J."/>
            <person name="Homa F."/>
            <person name="Zaremba-Niedwiedzka K."/>
            <person name="Spang A."/>
            <person name="Wolf Y.I."/>
            <person name="Koonin E.V."/>
            <person name="Ettema T.J."/>
        </authorList>
    </citation>
    <scope>NUCLEOTIDE SEQUENCE</scope>
</reference>
<evidence type="ECO:0000313" key="1">
    <source>
        <dbReference type="EMBL" id="QBK92581.1"/>
    </source>
</evidence>
<sequence>MVRLVCFAIADPQILGMWYNLPKDALIFLNKKRSVLISRIGKESDKYKELIFKYDELKSSTDIFGYAYNVAGDYFIVDSEIRGLKWRTHPDLIFYVEETDQTMFKIIDIPEGKVFTEIKLHNAGFTMIVADGPAKFV</sequence>
<name>A0A481ZD30_9VIRU</name>
<organism evidence="1">
    <name type="scientific">Pithovirus LCPAC401</name>
    <dbReference type="NCBI Taxonomy" id="2506595"/>
    <lineage>
        <taxon>Viruses</taxon>
        <taxon>Pithoviruses</taxon>
    </lineage>
</organism>
<accession>A0A481ZD30</accession>
<protein>
    <submittedName>
        <fullName evidence="1">Uncharacterized protein</fullName>
    </submittedName>
</protein>
<gene>
    <name evidence="1" type="ORF">LCPAC401_02190</name>
</gene>